<organism evidence="2 3">
    <name type="scientific">Engystomops pustulosus</name>
    <name type="common">Tungara frog</name>
    <name type="synonym">Physalaemus pustulosus</name>
    <dbReference type="NCBI Taxonomy" id="76066"/>
    <lineage>
        <taxon>Eukaryota</taxon>
        <taxon>Metazoa</taxon>
        <taxon>Chordata</taxon>
        <taxon>Craniata</taxon>
        <taxon>Vertebrata</taxon>
        <taxon>Euteleostomi</taxon>
        <taxon>Amphibia</taxon>
        <taxon>Batrachia</taxon>
        <taxon>Anura</taxon>
        <taxon>Neobatrachia</taxon>
        <taxon>Hyloidea</taxon>
        <taxon>Leptodactylidae</taxon>
        <taxon>Leiuperinae</taxon>
        <taxon>Engystomops</taxon>
    </lineage>
</organism>
<evidence type="ECO:0000313" key="3">
    <source>
        <dbReference type="Proteomes" id="UP000824782"/>
    </source>
</evidence>
<dbReference type="EMBL" id="WNYA01000005">
    <property type="protein sequence ID" value="KAG8572462.1"/>
    <property type="molecule type" value="Genomic_DNA"/>
</dbReference>
<feature type="compositionally biased region" description="Basic and acidic residues" evidence="1">
    <location>
        <begin position="649"/>
        <end position="661"/>
    </location>
</feature>
<gene>
    <name evidence="2" type="ORF">GDO81_012050</name>
</gene>
<feature type="compositionally biased region" description="Basic residues" evidence="1">
    <location>
        <begin position="713"/>
        <end position="726"/>
    </location>
</feature>
<dbReference type="InterPro" id="IPR053309">
    <property type="entry name" value="Balbiani_Body_Formation"/>
</dbReference>
<sequence>MNTAAPPTENGQYPTTQQRPFFYAQPTAQLPFPNPWYLSQLYNPYCIPGPGFRGGNPYFPYYSVALHEYPGFYVPQHQMNMRMSRRPHFNPHPPSPMFYHATRFRHYSSPGRKTETKETQTDPRQPEYVAKKHQVTNGKDCDAGNLVSHSSGISTETENNLETVEMNMSPAPILSEREFHKNSCNPSQYRNMPPGSYAYEKEEVRIEYGSGSPAAIQMWKSYKETIPIYDVAVVKDIPENVVQRDLFCEGVLYSPRAEEDIAVQSVCFSNKEESKPSTSPKFLSLDAVQETETQTILSQSRESSKQTKHNVKVQPSLECEPQPVLVGQVEVVCPVYDQQVDDHEKSEGNDASEETANEETLIGPEKLISNQSLYNGDVKVTNTSVWAEDSVQKFIPSPAWLACFDNLETNYDYDLYMSHRKQKRPSILSITSEELSSRDESSSMDNASVSYFVPDYMLRKGLYAFRKHAESAERERIQSSGSLKEDDVQLKNASSQYEKSCGSSGLKVRDVSRRNRKISVPVRDLSKRKLYSVKKKPRKSQSLSEPEDSEEYWVLEEENFPDYDQSDDDEEYYYQERLPHEQLELCKGNYFKQIAQKRILWKPPKGVFPAQLVGFPVREKLRVKKKGANDSSGQMHRLKQGDYIDYEKPERGFKEVTDQKKSLQKPMGGKSQKKTSGATVEEYWVGRGAKPKFSEPTYYLQDPAKIKEQDRPPKKKGTLKSSKRKQNRTDTEEIEAWEIPRSLVYRGRSLKKNGTKKK</sequence>
<dbReference type="AlphaFoldDB" id="A0AAV7BJC4"/>
<evidence type="ECO:0000313" key="2">
    <source>
        <dbReference type="EMBL" id="KAG8572462.1"/>
    </source>
</evidence>
<accession>A0AAV7BJC4</accession>
<dbReference type="Proteomes" id="UP000824782">
    <property type="component" value="Unassembled WGS sequence"/>
</dbReference>
<proteinExistence type="predicted"/>
<evidence type="ECO:0008006" key="4">
    <source>
        <dbReference type="Google" id="ProtNLM"/>
    </source>
</evidence>
<feature type="region of interest" description="Disordered" evidence="1">
    <location>
        <begin position="649"/>
        <end position="736"/>
    </location>
</feature>
<dbReference type="PANTHER" id="PTHR38654:SF1">
    <property type="entry name" value="BUCKY BALL"/>
    <property type="match status" value="1"/>
</dbReference>
<dbReference type="PANTHER" id="PTHR38654">
    <property type="entry name" value="BUCKY BALL-RELATED"/>
    <property type="match status" value="1"/>
</dbReference>
<protein>
    <recommendedName>
        <fullName evidence="4">Bucky ball</fullName>
    </recommendedName>
</protein>
<comment type="caution">
    <text evidence="2">The sequence shown here is derived from an EMBL/GenBank/DDBJ whole genome shotgun (WGS) entry which is preliminary data.</text>
</comment>
<name>A0AAV7BJC4_ENGPU</name>
<keyword evidence="3" id="KW-1185">Reference proteome</keyword>
<evidence type="ECO:0000256" key="1">
    <source>
        <dbReference type="SAM" id="MobiDB-lite"/>
    </source>
</evidence>
<reference evidence="2" key="1">
    <citation type="thesis" date="2020" institute="ProQuest LLC" country="789 East Eisenhower Parkway, Ann Arbor, MI, USA">
        <title>Comparative Genomics and Chromosome Evolution.</title>
        <authorList>
            <person name="Mudd A.B."/>
        </authorList>
    </citation>
    <scope>NUCLEOTIDE SEQUENCE</scope>
    <source>
        <strain evidence="2">237g6f4</strain>
        <tissue evidence="2">Blood</tissue>
    </source>
</reference>
<feature type="region of interest" description="Disordered" evidence="1">
    <location>
        <begin position="341"/>
        <end position="364"/>
    </location>
</feature>